<evidence type="ECO:0000313" key="1">
    <source>
        <dbReference type="EMBL" id="KHJ95723.1"/>
    </source>
</evidence>
<evidence type="ECO:0000313" key="2">
    <source>
        <dbReference type="Proteomes" id="UP000053660"/>
    </source>
</evidence>
<accession>A0A0B1TDW2</accession>
<dbReference type="Gene3D" id="3.40.33.10">
    <property type="entry name" value="CAP"/>
    <property type="match status" value="1"/>
</dbReference>
<dbReference type="InterPro" id="IPR035940">
    <property type="entry name" value="CAP_sf"/>
</dbReference>
<organism evidence="1 2">
    <name type="scientific">Oesophagostomum dentatum</name>
    <name type="common">Nodular worm</name>
    <dbReference type="NCBI Taxonomy" id="61180"/>
    <lineage>
        <taxon>Eukaryota</taxon>
        <taxon>Metazoa</taxon>
        <taxon>Ecdysozoa</taxon>
        <taxon>Nematoda</taxon>
        <taxon>Chromadorea</taxon>
        <taxon>Rhabditida</taxon>
        <taxon>Rhabditina</taxon>
        <taxon>Rhabditomorpha</taxon>
        <taxon>Strongyloidea</taxon>
        <taxon>Strongylidae</taxon>
        <taxon>Oesophagostomum</taxon>
    </lineage>
</organism>
<reference evidence="1 2" key="1">
    <citation type="submission" date="2014-03" db="EMBL/GenBank/DDBJ databases">
        <title>Draft genome of the hookworm Oesophagostomum dentatum.</title>
        <authorList>
            <person name="Mitreva M."/>
        </authorList>
    </citation>
    <scope>NUCLEOTIDE SEQUENCE [LARGE SCALE GENOMIC DNA]</scope>
    <source>
        <strain evidence="1 2">OD-Hann</strain>
    </source>
</reference>
<name>A0A0B1TDW2_OESDE</name>
<proteinExistence type="predicted"/>
<dbReference type="SUPFAM" id="SSF55797">
    <property type="entry name" value="PR-1-like"/>
    <property type="match status" value="1"/>
</dbReference>
<dbReference type="OrthoDB" id="5807453at2759"/>
<gene>
    <name evidence="1" type="ORF">OESDEN_04333</name>
</gene>
<dbReference type="Proteomes" id="UP000053660">
    <property type="component" value="Unassembled WGS sequence"/>
</dbReference>
<sequence length="90" mass="9933">MWWSQMVKLKTPFDKVQRLYYTHLGISSYAKIASDLTTEVGCAIVHCGTSYNAVCHYKTDLADGRKLYEAGPRCSGCPGGIKSCYIGLCT</sequence>
<dbReference type="EMBL" id="KN549872">
    <property type="protein sequence ID" value="KHJ95723.1"/>
    <property type="molecule type" value="Genomic_DNA"/>
</dbReference>
<keyword evidence="2" id="KW-1185">Reference proteome</keyword>
<dbReference type="AlphaFoldDB" id="A0A0B1TDW2"/>
<protein>
    <submittedName>
        <fullName evidence="1">Uncharacterized protein</fullName>
    </submittedName>
</protein>